<dbReference type="GO" id="GO:0008662">
    <property type="term" value="F:1-phosphofructokinase activity"/>
    <property type="evidence" value="ECO:0007669"/>
    <property type="project" value="UniProtKB-EC"/>
</dbReference>
<dbReference type="InterPro" id="IPR011611">
    <property type="entry name" value="PfkB_dom"/>
</dbReference>
<sequence>MLQNVAVISLNPALDLTGDLEVLKPGQVNKALSATLMPAGKGVNVAKVLSDLGAGVTLCGFLGRDNKGDFERYFIENGIDNQCILVNGSTRTNIKIVDAQQSVTDINFQGFGVTDKDVERLEQQLFSLAKQVNYFVFSGSLPMGMSPKIAANWIAKLKRLGKSVVLDSSGEMLTKGVSALPSMIKPNEHELAELSIGLDLTTDATDLITQCSTAAQALQSDGIECIVVSLGENGLIWIESNKRMHATPLTINVTSTVGAGDSVVAGYVWAKLNGYSPEKSAAFCTAMGTYAVTQVGVGVSSVSDITAMSESVIVRSL</sequence>
<keyword evidence="2 7" id="KW-0808">Transferase</keyword>
<dbReference type="PANTHER" id="PTHR46566">
    <property type="entry name" value="1-PHOSPHOFRUCTOKINASE-RELATED"/>
    <property type="match status" value="1"/>
</dbReference>
<dbReference type="Pfam" id="PF00294">
    <property type="entry name" value="PfkB"/>
    <property type="match status" value="1"/>
</dbReference>
<keyword evidence="3 8" id="KW-0547">Nucleotide-binding</keyword>
<dbReference type="Proteomes" id="UP000809621">
    <property type="component" value="Unassembled WGS sequence"/>
</dbReference>
<dbReference type="PIRSF" id="PIRSF000535">
    <property type="entry name" value="1PFK/6PFK/LacC"/>
    <property type="match status" value="1"/>
</dbReference>
<dbReference type="InterPro" id="IPR029056">
    <property type="entry name" value="Ribokinase-like"/>
</dbReference>
<evidence type="ECO:0000313" key="11">
    <source>
        <dbReference type="Proteomes" id="UP000809621"/>
    </source>
</evidence>
<evidence type="ECO:0000259" key="9">
    <source>
        <dbReference type="Pfam" id="PF00294"/>
    </source>
</evidence>
<dbReference type="Gene3D" id="3.40.1190.20">
    <property type="match status" value="1"/>
</dbReference>
<evidence type="ECO:0000256" key="8">
    <source>
        <dbReference type="RuleBase" id="RU369061"/>
    </source>
</evidence>
<evidence type="ECO:0000256" key="7">
    <source>
        <dbReference type="PIRNR" id="PIRNR000535"/>
    </source>
</evidence>
<comment type="similarity">
    <text evidence="1 7 8">Belongs to the carbohydrate kinase PfkB family.</text>
</comment>
<evidence type="ECO:0000256" key="1">
    <source>
        <dbReference type="ARBA" id="ARBA00010688"/>
    </source>
</evidence>
<evidence type="ECO:0000256" key="6">
    <source>
        <dbReference type="ARBA" id="ARBA00047745"/>
    </source>
</evidence>
<dbReference type="RefSeq" id="WP_205157729.1">
    <property type="nucleotide sequence ID" value="NZ_JAFEUM010000002.1"/>
</dbReference>
<dbReference type="SUPFAM" id="SSF53613">
    <property type="entry name" value="Ribokinase-like"/>
    <property type="match status" value="1"/>
</dbReference>
<reference evidence="10 11" key="1">
    <citation type="submission" date="2021-02" db="EMBL/GenBank/DDBJ databases">
        <authorList>
            <person name="Park J.-S."/>
        </authorList>
    </citation>
    <scope>NUCLEOTIDE SEQUENCE [LARGE SCALE GENOMIC DNA]</scope>
    <source>
        <strain evidence="10 11">188UL20-2</strain>
    </source>
</reference>
<gene>
    <name evidence="10" type="primary">pfkB</name>
    <name evidence="10" type="ORF">JQC93_06865</name>
</gene>
<evidence type="ECO:0000313" key="10">
    <source>
        <dbReference type="EMBL" id="MBM7036130.1"/>
    </source>
</evidence>
<proteinExistence type="inferred from homology"/>
<keyword evidence="4 8" id="KW-0418">Kinase</keyword>
<keyword evidence="5 8" id="KW-0067">ATP-binding</keyword>
<keyword evidence="11" id="KW-1185">Reference proteome</keyword>
<name>A0ABS2HEX6_9VIBR</name>
<comment type="function">
    <text evidence="8">Catalyzes the ATP-dependent phosphorylation of fructose-l-phosphate to fructose-l,6-bisphosphate.</text>
</comment>
<dbReference type="InterPro" id="IPR002173">
    <property type="entry name" value="Carboh/pur_kinase_PfkB_CS"/>
</dbReference>
<comment type="caution">
    <text evidence="10">The sequence shown here is derived from an EMBL/GenBank/DDBJ whole genome shotgun (WGS) entry which is preliminary data.</text>
</comment>
<dbReference type="NCBIfam" id="TIGR03828">
    <property type="entry name" value="pfkB"/>
    <property type="match status" value="1"/>
</dbReference>
<dbReference type="InterPro" id="IPR017583">
    <property type="entry name" value="Tagatose/fructose_Pkinase"/>
</dbReference>
<dbReference type="PROSITE" id="PS00584">
    <property type="entry name" value="PFKB_KINASES_2"/>
    <property type="match status" value="1"/>
</dbReference>
<accession>A0ABS2HEX6</accession>
<comment type="catalytic activity">
    <reaction evidence="6 8">
        <text>beta-D-fructose 1-phosphate + ATP = beta-D-fructose 1,6-bisphosphate + ADP + H(+)</text>
        <dbReference type="Rhea" id="RHEA:14213"/>
        <dbReference type="ChEBI" id="CHEBI:15378"/>
        <dbReference type="ChEBI" id="CHEBI:30616"/>
        <dbReference type="ChEBI" id="CHEBI:32966"/>
        <dbReference type="ChEBI" id="CHEBI:138881"/>
        <dbReference type="ChEBI" id="CHEBI:456216"/>
        <dbReference type="EC" id="2.7.1.56"/>
    </reaction>
</comment>
<dbReference type="PANTHER" id="PTHR46566:SF5">
    <property type="entry name" value="1-PHOSPHOFRUCTOKINASE"/>
    <property type="match status" value="1"/>
</dbReference>
<evidence type="ECO:0000256" key="3">
    <source>
        <dbReference type="ARBA" id="ARBA00022741"/>
    </source>
</evidence>
<evidence type="ECO:0000256" key="2">
    <source>
        <dbReference type="ARBA" id="ARBA00022679"/>
    </source>
</evidence>
<dbReference type="CDD" id="cd01164">
    <property type="entry name" value="FruK_PfkB_like"/>
    <property type="match status" value="1"/>
</dbReference>
<evidence type="ECO:0000256" key="5">
    <source>
        <dbReference type="ARBA" id="ARBA00022840"/>
    </source>
</evidence>
<protein>
    <recommendedName>
        <fullName evidence="7">Phosphofructokinase</fullName>
    </recommendedName>
</protein>
<organism evidence="10 11">
    <name type="scientific">Vibrio ulleungensis</name>
    <dbReference type="NCBI Taxonomy" id="2807619"/>
    <lineage>
        <taxon>Bacteria</taxon>
        <taxon>Pseudomonadati</taxon>
        <taxon>Pseudomonadota</taxon>
        <taxon>Gammaproteobacteria</taxon>
        <taxon>Vibrionales</taxon>
        <taxon>Vibrionaceae</taxon>
        <taxon>Vibrio</taxon>
    </lineage>
</organism>
<dbReference type="EMBL" id="JAFEUM010000002">
    <property type="protein sequence ID" value="MBM7036130.1"/>
    <property type="molecule type" value="Genomic_DNA"/>
</dbReference>
<dbReference type="NCBIfam" id="TIGR03168">
    <property type="entry name" value="1-PFK"/>
    <property type="match status" value="1"/>
</dbReference>
<evidence type="ECO:0000256" key="4">
    <source>
        <dbReference type="ARBA" id="ARBA00022777"/>
    </source>
</evidence>
<feature type="domain" description="Carbohydrate kinase PfkB" evidence="9">
    <location>
        <begin position="14"/>
        <end position="300"/>
    </location>
</feature>
<dbReference type="InterPro" id="IPR022463">
    <property type="entry name" value="1-PFruKinase"/>
</dbReference>
<dbReference type="PROSITE" id="PS00583">
    <property type="entry name" value="PFKB_KINASES_1"/>
    <property type="match status" value="1"/>
</dbReference>